<proteinExistence type="predicted"/>
<dbReference type="InterPro" id="IPR029068">
    <property type="entry name" value="Glyas_Bleomycin-R_OHBP_Dase"/>
</dbReference>
<dbReference type="KEGG" id="lue:DCD74_07900"/>
<sequence>MPDDWRTVADPGRAAGGSACPRAREGAEVNPNPPVRCTAMAHVADVGRSIAFYEQLGFEAVQTYAPEGRLCWAFLQSGFAGLMVTLADAPIARDAQGVLFYIYFPDIAAKHAELSEKGMEVGPMSHPPYCPDGEFRLLDPDGYCLMLTHA</sequence>
<evidence type="ECO:0000259" key="2">
    <source>
        <dbReference type="Pfam" id="PF00903"/>
    </source>
</evidence>
<dbReference type="EMBL" id="CP029556">
    <property type="protein sequence ID" value="AXA84614.1"/>
    <property type="molecule type" value="Genomic_DNA"/>
</dbReference>
<dbReference type="OrthoDB" id="284897at2"/>
<evidence type="ECO:0000256" key="1">
    <source>
        <dbReference type="SAM" id="MobiDB-lite"/>
    </source>
</evidence>
<protein>
    <recommendedName>
        <fullName evidence="2">Glyoxalase/fosfomycin resistance/dioxygenase domain-containing protein</fullName>
    </recommendedName>
</protein>
<dbReference type="SUPFAM" id="SSF54593">
    <property type="entry name" value="Glyoxalase/Bleomycin resistance protein/Dihydroxybiphenyl dioxygenase"/>
    <property type="match status" value="1"/>
</dbReference>
<feature type="domain" description="Glyoxalase/fosfomycin resistance/dioxygenase" evidence="2">
    <location>
        <begin position="42"/>
        <end position="145"/>
    </location>
</feature>
<dbReference type="Proteomes" id="UP000251842">
    <property type="component" value="Chromosome"/>
</dbReference>
<dbReference type="InterPro" id="IPR004360">
    <property type="entry name" value="Glyas_Fos-R_dOase_dom"/>
</dbReference>
<organism evidence="3 4">
    <name type="scientific">Solilutibacter oculi</name>
    <dbReference type="NCBI Taxonomy" id="2698682"/>
    <lineage>
        <taxon>Bacteria</taxon>
        <taxon>Pseudomonadati</taxon>
        <taxon>Pseudomonadota</taxon>
        <taxon>Gammaproteobacteria</taxon>
        <taxon>Lysobacterales</taxon>
        <taxon>Lysobacteraceae</taxon>
        <taxon>Solilutibacter</taxon>
    </lineage>
</organism>
<dbReference type="Gene3D" id="3.10.180.10">
    <property type="entry name" value="2,3-Dihydroxybiphenyl 1,2-Dioxygenase, domain 1"/>
    <property type="match status" value="1"/>
</dbReference>
<feature type="region of interest" description="Disordered" evidence="1">
    <location>
        <begin position="1"/>
        <end position="28"/>
    </location>
</feature>
<evidence type="ECO:0000313" key="4">
    <source>
        <dbReference type="Proteomes" id="UP000251842"/>
    </source>
</evidence>
<keyword evidence="4" id="KW-1185">Reference proteome</keyword>
<gene>
    <name evidence="3" type="ORF">DCD74_07900</name>
</gene>
<evidence type="ECO:0000313" key="3">
    <source>
        <dbReference type="EMBL" id="AXA84614.1"/>
    </source>
</evidence>
<dbReference type="Pfam" id="PF00903">
    <property type="entry name" value="Glyoxalase"/>
    <property type="match status" value="1"/>
</dbReference>
<dbReference type="AlphaFoldDB" id="A0A344J6F4"/>
<accession>A0A344J6F4</accession>
<reference evidence="4" key="1">
    <citation type="submission" date="2018-05" db="EMBL/GenBank/DDBJ databases">
        <title>Luteimonas pekinense sp. nov., isolated from human Meibomian gland secretions, Beijing, China.</title>
        <authorList>
            <person name="Wen T."/>
            <person name="Bai H."/>
            <person name="Lv H."/>
        </authorList>
    </citation>
    <scope>NUCLEOTIDE SEQUENCE [LARGE SCALE GENOMIC DNA]</scope>
    <source>
        <strain evidence="4">83-4</strain>
    </source>
</reference>
<name>A0A344J6F4_9GAMM</name>